<evidence type="ECO:0000313" key="1">
    <source>
        <dbReference type="EMBL" id="MBB4620679.1"/>
    </source>
</evidence>
<reference evidence="1 2" key="1">
    <citation type="submission" date="2020-08" db="EMBL/GenBank/DDBJ databases">
        <title>Genomic Encyclopedia of Type Strains, Phase IV (KMG-IV): sequencing the most valuable type-strain genomes for metagenomic binning, comparative biology and taxonomic classification.</title>
        <authorList>
            <person name="Goeker M."/>
        </authorList>
    </citation>
    <scope>NUCLEOTIDE SEQUENCE [LARGE SCALE GENOMIC DNA]</scope>
    <source>
        <strain evidence="1 2">DSM 102983</strain>
    </source>
</reference>
<organism evidence="1 2">
    <name type="scientific">Parabacteroides faecis</name>
    <dbReference type="NCBI Taxonomy" id="1217282"/>
    <lineage>
        <taxon>Bacteria</taxon>
        <taxon>Pseudomonadati</taxon>
        <taxon>Bacteroidota</taxon>
        <taxon>Bacteroidia</taxon>
        <taxon>Bacteroidales</taxon>
        <taxon>Tannerellaceae</taxon>
        <taxon>Parabacteroides</taxon>
    </lineage>
</organism>
<dbReference type="RefSeq" id="WP_183668806.1">
    <property type="nucleotide sequence ID" value="NZ_BMPB01000004.1"/>
</dbReference>
<evidence type="ECO:0008006" key="3">
    <source>
        <dbReference type="Google" id="ProtNLM"/>
    </source>
</evidence>
<protein>
    <recommendedName>
        <fullName evidence="3">Secreted protein</fullName>
    </recommendedName>
</protein>
<dbReference type="Proteomes" id="UP000533637">
    <property type="component" value="Unassembled WGS sequence"/>
</dbReference>
<gene>
    <name evidence="1" type="ORF">GGQ57_000553</name>
</gene>
<name>A0ABR6KGP7_9BACT</name>
<accession>A0ABR6KGP7</accession>
<evidence type="ECO:0000313" key="2">
    <source>
        <dbReference type="Proteomes" id="UP000533637"/>
    </source>
</evidence>
<comment type="caution">
    <text evidence="1">The sequence shown here is derived from an EMBL/GenBank/DDBJ whole genome shotgun (WGS) entry which is preliminary data.</text>
</comment>
<sequence>METFYLFLIIFLFVPAVFDLSVGVSNDAVNFMNSAVCMQLHTCLLFCLVACSDDLDVQQVYQNTIYTGSLSASFIIPT</sequence>
<proteinExistence type="predicted"/>
<keyword evidence="2" id="KW-1185">Reference proteome</keyword>
<dbReference type="EMBL" id="JACHOC010000001">
    <property type="protein sequence ID" value="MBB4620679.1"/>
    <property type="molecule type" value="Genomic_DNA"/>
</dbReference>